<feature type="repeat" description="ANK" evidence="3">
    <location>
        <begin position="118"/>
        <end position="138"/>
    </location>
</feature>
<keyword evidence="2 3" id="KW-0040">ANK repeat</keyword>
<evidence type="ECO:0000313" key="4">
    <source>
        <dbReference type="EMBL" id="PNH01818.1"/>
    </source>
</evidence>
<dbReference type="Pfam" id="PF13637">
    <property type="entry name" value="Ank_4"/>
    <property type="match status" value="1"/>
</dbReference>
<dbReference type="Proteomes" id="UP000236333">
    <property type="component" value="Unassembled WGS sequence"/>
</dbReference>
<evidence type="ECO:0000313" key="5">
    <source>
        <dbReference type="Proteomes" id="UP000236333"/>
    </source>
</evidence>
<dbReference type="PANTHER" id="PTHR24171:SF9">
    <property type="entry name" value="ANKYRIN REPEAT DOMAIN-CONTAINING PROTEIN 39"/>
    <property type="match status" value="1"/>
</dbReference>
<organism evidence="4 5">
    <name type="scientific">Tetrabaena socialis</name>
    <dbReference type="NCBI Taxonomy" id="47790"/>
    <lineage>
        <taxon>Eukaryota</taxon>
        <taxon>Viridiplantae</taxon>
        <taxon>Chlorophyta</taxon>
        <taxon>core chlorophytes</taxon>
        <taxon>Chlorophyceae</taxon>
        <taxon>CS clade</taxon>
        <taxon>Chlamydomonadales</taxon>
        <taxon>Tetrabaenaceae</taxon>
        <taxon>Tetrabaena</taxon>
    </lineage>
</organism>
<dbReference type="SUPFAM" id="SSF48403">
    <property type="entry name" value="Ankyrin repeat"/>
    <property type="match status" value="1"/>
</dbReference>
<evidence type="ECO:0000256" key="1">
    <source>
        <dbReference type="ARBA" id="ARBA00022737"/>
    </source>
</evidence>
<dbReference type="PANTHER" id="PTHR24171">
    <property type="entry name" value="ANKYRIN REPEAT DOMAIN-CONTAINING PROTEIN 39-RELATED"/>
    <property type="match status" value="1"/>
</dbReference>
<comment type="caution">
    <text evidence="4">The sequence shown here is derived from an EMBL/GenBank/DDBJ whole genome shotgun (WGS) entry which is preliminary data.</text>
</comment>
<evidence type="ECO:0000256" key="3">
    <source>
        <dbReference type="PROSITE-ProRule" id="PRU00023"/>
    </source>
</evidence>
<dbReference type="InterPro" id="IPR002110">
    <property type="entry name" value="Ankyrin_rpt"/>
</dbReference>
<keyword evidence="1" id="KW-0677">Repeat</keyword>
<keyword evidence="5" id="KW-1185">Reference proteome</keyword>
<reference evidence="4 5" key="1">
    <citation type="journal article" date="2017" name="Mol. Biol. Evol.">
        <title>The 4-celled Tetrabaena socialis nuclear genome reveals the essential components for genetic control of cell number at the origin of multicellularity in the volvocine lineage.</title>
        <authorList>
            <person name="Featherston J."/>
            <person name="Arakaki Y."/>
            <person name="Hanschen E.R."/>
            <person name="Ferris P.J."/>
            <person name="Michod R.E."/>
            <person name="Olson B.J.S.C."/>
            <person name="Nozaki H."/>
            <person name="Durand P.M."/>
        </authorList>
    </citation>
    <scope>NUCLEOTIDE SEQUENCE [LARGE SCALE GENOMIC DNA]</scope>
    <source>
        <strain evidence="4 5">NIES-571</strain>
    </source>
</reference>
<gene>
    <name evidence="4" type="ORF">TSOC_012266</name>
</gene>
<protein>
    <submittedName>
        <fullName evidence="4">Ankyrin repeat domain-containing protein 39</fullName>
    </submittedName>
</protein>
<feature type="repeat" description="ANK" evidence="3">
    <location>
        <begin position="84"/>
        <end position="116"/>
    </location>
</feature>
<dbReference type="Gene3D" id="1.25.40.20">
    <property type="entry name" value="Ankyrin repeat-containing domain"/>
    <property type="match status" value="1"/>
</dbReference>
<sequence>MADWSAFCAAHASGACKCALVATGTEQSLDELEFSRSACSAAQNGDVAKLRRILQRNPQAVHGDGGSGLGVFASYEPPPPPAGGSYTPLHYAARGGRLEAVELLLSSGADVNAQTRGMGATPLHRAAMQGHASVVEAL</sequence>
<dbReference type="InterPro" id="IPR036770">
    <property type="entry name" value="Ankyrin_rpt-contain_sf"/>
</dbReference>
<dbReference type="EMBL" id="PGGS01000786">
    <property type="protein sequence ID" value="PNH01818.1"/>
    <property type="molecule type" value="Genomic_DNA"/>
</dbReference>
<dbReference type="OrthoDB" id="567660at2759"/>
<evidence type="ECO:0000256" key="2">
    <source>
        <dbReference type="ARBA" id="ARBA00023043"/>
    </source>
</evidence>
<dbReference type="PROSITE" id="PS50088">
    <property type="entry name" value="ANK_REPEAT"/>
    <property type="match status" value="2"/>
</dbReference>
<dbReference type="SMART" id="SM00248">
    <property type="entry name" value="ANK"/>
    <property type="match status" value="1"/>
</dbReference>
<dbReference type="AlphaFoldDB" id="A0A2J7ZNI9"/>
<proteinExistence type="predicted"/>
<accession>A0A2J7ZNI9</accession>
<dbReference type="PROSITE" id="PS50297">
    <property type="entry name" value="ANK_REP_REGION"/>
    <property type="match status" value="2"/>
</dbReference>
<name>A0A2J7ZNI9_9CHLO</name>